<reference evidence="2" key="1">
    <citation type="submission" date="2015-01" db="EMBL/GenBank/DDBJ databases">
        <title>Flavisolibacter sp./LCS9/ whole genome sequencing.</title>
        <authorList>
            <person name="Kim M.K."/>
            <person name="Srinivasan S."/>
            <person name="Lee J.-J."/>
        </authorList>
    </citation>
    <scope>NUCLEOTIDE SEQUENCE [LARGE SCALE GENOMIC DNA]</scope>
    <source>
        <strain evidence="2">LCS9</strain>
    </source>
</reference>
<dbReference type="AlphaFoldDB" id="A0A172TXU0"/>
<dbReference type="InterPro" id="IPR019587">
    <property type="entry name" value="Polyketide_cyclase/dehydratase"/>
</dbReference>
<proteinExistence type="predicted"/>
<dbReference type="Proteomes" id="UP000077177">
    <property type="component" value="Chromosome"/>
</dbReference>
<protein>
    <submittedName>
        <fullName evidence="1">Polyketide cyclase</fullName>
    </submittedName>
</protein>
<dbReference type="EMBL" id="CP011390">
    <property type="protein sequence ID" value="ANE51850.1"/>
    <property type="molecule type" value="Genomic_DNA"/>
</dbReference>
<evidence type="ECO:0000313" key="1">
    <source>
        <dbReference type="EMBL" id="ANE51850.1"/>
    </source>
</evidence>
<dbReference type="PATRIC" id="fig|1492898.3.peg.3584"/>
<sequence length="179" mass="20514">MRILKRIVFFLLAFVALALILALFVKKDYAVEREITINKPKEEVFAYVKSLKNQDNFSKWAKLDPAMKKAYKGTDGTAGFVSAWKSEKSDVGEGEQEIKKITEGERIDLEIRFKEPMESTSQSYMITEAVDSKHTKVKWGFTGKMNYPFNLMCLFTSMDEMVGPDFEEGLNNLKGVLER</sequence>
<reference evidence="1 2" key="2">
    <citation type="journal article" date="2016" name="Int. J. Syst. Evol. Microbiol.">
        <title>Flavisolibacter tropicus sp. nov., isolated from tropical soil.</title>
        <authorList>
            <person name="Lee J.J."/>
            <person name="Kang M.S."/>
            <person name="Kim G.S."/>
            <person name="Lee C.S."/>
            <person name="Lim S."/>
            <person name="Lee J."/>
            <person name="Roh S.H."/>
            <person name="Kang H."/>
            <person name="Ha J.M."/>
            <person name="Bae S."/>
            <person name="Jung H.Y."/>
            <person name="Kim M.K."/>
        </authorList>
    </citation>
    <scope>NUCLEOTIDE SEQUENCE [LARGE SCALE GENOMIC DNA]</scope>
    <source>
        <strain evidence="1 2">LCS9</strain>
    </source>
</reference>
<dbReference type="Pfam" id="PF10604">
    <property type="entry name" value="Polyketide_cyc2"/>
    <property type="match status" value="1"/>
</dbReference>
<dbReference type="SUPFAM" id="SSF55961">
    <property type="entry name" value="Bet v1-like"/>
    <property type="match status" value="1"/>
</dbReference>
<dbReference type="KEGG" id="fla:SY85_16475"/>
<dbReference type="CDD" id="cd07818">
    <property type="entry name" value="SRPBCC_1"/>
    <property type="match status" value="1"/>
</dbReference>
<evidence type="ECO:0000313" key="2">
    <source>
        <dbReference type="Proteomes" id="UP000077177"/>
    </source>
</evidence>
<dbReference type="STRING" id="1492898.SY85_16475"/>
<organism evidence="1 2">
    <name type="scientific">Flavisolibacter tropicus</name>
    <dbReference type="NCBI Taxonomy" id="1492898"/>
    <lineage>
        <taxon>Bacteria</taxon>
        <taxon>Pseudomonadati</taxon>
        <taxon>Bacteroidota</taxon>
        <taxon>Chitinophagia</taxon>
        <taxon>Chitinophagales</taxon>
        <taxon>Chitinophagaceae</taxon>
        <taxon>Flavisolibacter</taxon>
    </lineage>
</organism>
<gene>
    <name evidence="1" type="ORF">SY85_16475</name>
</gene>
<accession>A0A172TXU0</accession>
<dbReference type="InterPro" id="IPR023393">
    <property type="entry name" value="START-like_dom_sf"/>
</dbReference>
<dbReference type="Gene3D" id="3.30.530.20">
    <property type="match status" value="1"/>
</dbReference>
<dbReference type="OrthoDB" id="9807923at2"/>
<name>A0A172TXU0_9BACT</name>
<keyword evidence="2" id="KW-1185">Reference proteome</keyword>
<dbReference type="RefSeq" id="WP_066405984.1">
    <property type="nucleotide sequence ID" value="NZ_CP011390.1"/>
</dbReference>